<reference evidence="2 3" key="1">
    <citation type="journal article" date="2015" name="Genome Biol. Evol.">
        <title>Comparative Genomics of a Bacterivorous Green Alga Reveals Evolutionary Causalities and Consequences of Phago-Mixotrophic Mode of Nutrition.</title>
        <authorList>
            <person name="Burns J.A."/>
            <person name="Paasch A."/>
            <person name="Narechania A."/>
            <person name="Kim E."/>
        </authorList>
    </citation>
    <scope>NUCLEOTIDE SEQUENCE [LARGE SCALE GENOMIC DNA]</scope>
    <source>
        <strain evidence="2 3">PLY_AMNH</strain>
    </source>
</reference>
<gene>
    <name evidence="2" type="ORF">CYMTET_32121</name>
</gene>
<comment type="caution">
    <text evidence="2">The sequence shown here is derived from an EMBL/GenBank/DDBJ whole genome shotgun (WGS) entry which is preliminary data.</text>
</comment>
<keyword evidence="3" id="KW-1185">Reference proteome</keyword>
<accession>A0AAE0FG97</accession>
<evidence type="ECO:0000313" key="2">
    <source>
        <dbReference type="EMBL" id="KAK3258853.1"/>
    </source>
</evidence>
<feature type="region of interest" description="Disordered" evidence="1">
    <location>
        <begin position="76"/>
        <end position="101"/>
    </location>
</feature>
<sequence length="238" mass="26533">MECGLNGLAGVCWFYGSQGREEEETIDRRRPFETALSLRSLTRRSQRAGMKMQHMRFWGRSSSLFKSFKSDEVVYSFGDPEESSPPSSESEKVTSPDAAEDYVEEGVNTTADEKRILDSSSSWPVEWPAWANFLKMLHEKGLFGDVRWDGQGICREGLIRELGDGGVTKRALLSFSRSREHLISGVPEELAKNLALIPCPDTVRPGTGRKLINGVKRLRASYGDQPSYRPPVPGTGLS</sequence>
<proteinExistence type="predicted"/>
<dbReference type="AlphaFoldDB" id="A0AAE0FG97"/>
<organism evidence="2 3">
    <name type="scientific">Cymbomonas tetramitiformis</name>
    <dbReference type="NCBI Taxonomy" id="36881"/>
    <lineage>
        <taxon>Eukaryota</taxon>
        <taxon>Viridiplantae</taxon>
        <taxon>Chlorophyta</taxon>
        <taxon>Pyramimonadophyceae</taxon>
        <taxon>Pyramimonadales</taxon>
        <taxon>Pyramimonadaceae</taxon>
        <taxon>Cymbomonas</taxon>
    </lineage>
</organism>
<dbReference type="EMBL" id="LGRX02019219">
    <property type="protein sequence ID" value="KAK3258853.1"/>
    <property type="molecule type" value="Genomic_DNA"/>
</dbReference>
<dbReference type="Proteomes" id="UP001190700">
    <property type="component" value="Unassembled WGS sequence"/>
</dbReference>
<evidence type="ECO:0000313" key="3">
    <source>
        <dbReference type="Proteomes" id="UP001190700"/>
    </source>
</evidence>
<protein>
    <submittedName>
        <fullName evidence="2">Uncharacterized protein</fullName>
    </submittedName>
</protein>
<evidence type="ECO:0000256" key="1">
    <source>
        <dbReference type="SAM" id="MobiDB-lite"/>
    </source>
</evidence>
<name>A0AAE0FG97_9CHLO</name>